<sequence>MRIERFEKHPRVRVAFSGRAEGNQASHTGLEPEQVRAARARLASELGVGPQRLSYMSQVHSARVASAPAPGAEVPEVDALLDADGGLAPVVLTADCVPVALAGRAGERTVLAVAHAGRPGLLAGVLEATLGALTEQGAGELEAWIGPAICGRCYEVPEAMRADAETRVPGISARTSWDTPSLDLPGAAASILRRAGVLVHASHACTLEDRAWFSYRGGDSAPRNATLLWVDDDCASDQASPLDAEPAEEEAK</sequence>
<keyword evidence="6" id="KW-0378">Hydrolase</keyword>
<dbReference type="Pfam" id="PF02578">
    <property type="entry name" value="Cu-oxidase_4"/>
    <property type="match status" value="1"/>
</dbReference>
<dbReference type="Proteomes" id="UP000265419">
    <property type="component" value="Unassembled WGS sequence"/>
</dbReference>
<organism evidence="12 13">
    <name type="scientific">Galactobacter valiniphilus</name>
    <dbReference type="NCBI Taxonomy" id="2676122"/>
    <lineage>
        <taxon>Bacteria</taxon>
        <taxon>Bacillati</taxon>
        <taxon>Actinomycetota</taxon>
        <taxon>Actinomycetes</taxon>
        <taxon>Micrococcales</taxon>
        <taxon>Micrococcaceae</taxon>
        <taxon>Galactobacter</taxon>
    </lineage>
</organism>
<comment type="caution">
    <text evidence="12">The sequence shown here is derived from an EMBL/GenBank/DDBJ whole genome shotgun (WGS) entry which is preliminary data.</text>
</comment>
<dbReference type="Gene3D" id="3.60.140.10">
    <property type="entry name" value="CNF1/YfiH-like putative cysteine hydrolases"/>
    <property type="match status" value="1"/>
</dbReference>
<dbReference type="InterPro" id="IPR038371">
    <property type="entry name" value="Cu_polyphenol_OxRdtase_sf"/>
</dbReference>
<keyword evidence="13" id="KW-1185">Reference proteome</keyword>
<evidence type="ECO:0000256" key="5">
    <source>
        <dbReference type="ARBA" id="ARBA00022723"/>
    </source>
</evidence>
<dbReference type="SUPFAM" id="SSF64438">
    <property type="entry name" value="CNF1/YfiH-like putative cysteine hydrolases"/>
    <property type="match status" value="1"/>
</dbReference>
<keyword evidence="8" id="KW-0186">Copper</keyword>
<evidence type="ECO:0000256" key="4">
    <source>
        <dbReference type="ARBA" id="ARBA00022679"/>
    </source>
</evidence>
<evidence type="ECO:0000256" key="9">
    <source>
        <dbReference type="ARBA" id="ARBA00047989"/>
    </source>
</evidence>
<comment type="similarity">
    <text evidence="3">Belongs to the purine nucleoside phosphorylase YfiH/LACC1 family.</text>
</comment>
<dbReference type="PANTHER" id="PTHR30616:SF2">
    <property type="entry name" value="PURINE NUCLEOSIDE PHOSPHORYLASE LACC1"/>
    <property type="match status" value="1"/>
</dbReference>
<dbReference type="CDD" id="cd16833">
    <property type="entry name" value="YfiH"/>
    <property type="match status" value="1"/>
</dbReference>
<reference evidence="12 13" key="1">
    <citation type="submission" date="2018-07" db="EMBL/GenBank/DDBJ databases">
        <title>Arthrobacter sp. nov., isolated from raw cow's milk with high bacterial count.</title>
        <authorList>
            <person name="Hahne J."/>
            <person name="Isele D."/>
            <person name="Lipski A."/>
        </authorList>
    </citation>
    <scope>NUCLEOTIDE SEQUENCE [LARGE SCALE GENOMIC DNA]</scope>
    <source>
        <strain evidence="12 13">JZ R-35</strain>
    </source>
</reference>
<comment type="catalytic activity">
    <reaction evidence="1">
        <text>inosine + phosphate = alpha-D-ribose 1-phosphate + hypoxanthine</text>
        <dbReference type="Rhea" id="RHEA:27646"/>
        <dbReference type="ChEBI" id="CHEBI:17368"/>
        <dbReference type="ChEBI" id="CHEBI:17596"/>
        <dbReference type="ChEBI" id="CHEBI:43474"/>
        <dbReference type="ChEBI" id="CHEBI:57720"/>
        <dbReference type="EC" id="2.4.2.1"/>
    </reaction>
    <physiologicalReaction direction="left-to-right" evidence="1">
        <dbReference type="Rhea" id="RHEA:27647"/>
    </physiologicalReaction>
</comment>
<comment type="catalytic activity">
    <reaction evidence="9">
        <text>adenosine + H2O + H(+) = inosine + NH4(+)</text>
        <dbReference type="Rhea" id="RHEA:24408"/>
        <dbReference type="ChEBI" id="CHEBI:15377"/>
        <dbReference type="ChEBI" id="CHEBI:15378"/>
        <dbReference type="ChEBI" id="CHEBI:16335"/>
        <dbReference type="ChEBI" id="CHEBI:17596"/>
        <dbReference type="ChEBI" id="CHEBI:28938"/>
        <dbReference type="EC" id="3.5.4.4"/>
    </reaction>
    <physiologicalReaction direction="left-to-right" evidence="9">
        <dbReference type="Rhea" id="RHEA:24409"/>
    </physiologicalReaction>
</comment>
<evidence type="ECO:0000256" key="6">
    <source>
        <dbReference type="ARBA" id="ARBA00022801"/>
    </source>
</evidence>
<gene>
    <name evidence="12" type="ORF">DWB68_04075</name>
</gene>
<dbReference type="GO" id="GO:0005507">
    <property type="term" value="F:copper ion binding"/>
    <property type="evidence" value="ECO:0007669"/>
    <property type="project" value="TreeGrafter"/>
</dbReference>
<keyword evidence="7" id="KW-0862">Zinc</keyword>
<dbReference type="EMBL" id="QQXK01000006">
    <property type="protein sequence ID" value="RII42965.1"/>
    <property type="molecule type" value="Genomic_DNA"/>
</dbReference>
<comment type="function">
    <text evidence="2">Purine nucleoside enzyme that catalyzes the phosphorolysis of adenosine and inosine nucleosides, yielding D-ribose 1-phosphate and the respective free bases, adenine and hypoxanthine. Also catalyzes the phosphorolysis of S-methyl-5'-thioadenosine into adenine and S-methyl-5-thio-alpha-D-ribose 1-phosphate. Also has adenosine deaminase activity.</text>
</comment>
<comment type="catalytic activity">
    <reaction evidence="11">
        <text>S-methyl-5'-thioadenosine + phosphate = 5-(methylsulfanyl)-alpha-D-ribose 1-phosphate + adenine</text>
        <dbReference type="Rhea" id="RHEA:11852"/>
        <dbReference type="ChEBI" id="CHEBI:16708"/>
        <dbReference type="ChEBI" id="CHEBI:17509"/>
        <dbReference type="ChEBI" id="CHEBI:43474"/>
        <dbReference type="ChEBI" id="CHEBI:58533"/>
        <dbReference type="EC" id="2.4.2.28"/>
    </reaction>
    <physiologicalReaction direction="left-to-right" evidence="11">
        <dbReference type="Rhea" id="RHEA:11853"/>
    </physiologicalReaction>
</comment>
<dbReference type="GO" id="GO:0017061">
    <property type="term" value="F:S-methyl-5-thioadenosine phosphorylase activity"/>
    <property type="evidence" value="ECO:0007669"/>
    <property type="project" value="UniProtKB-EC"/>
</dbReference>
<accession>A0A399JBL9</accession>
<keyword evidence="4" id="KW-0808">Transferase</keyword>
<dbReference type="RefSeq" id="WP_119423870.1">
    <property type="nucleotide sequence ID" value="NZ_QQXK01000006.1"/>
</dbReference>
<evidence type="ECO:0000256" key="3">
    <source>
        <dbReference type="ARBA" id="ARBA00007353"/>
    </source>
</evidence>
<dbReference type="PANTHER" id="PTHR30616">
    <property type="entry name" value="UNCHARACTERIZED PROTEIN YFIH"/>
    <property type="match status" value="1"/>
</dbReference>
<evidence type="ECO:0000313" key="12">
    <source>
        <dbReference type="EMBL" id="RII42965.1"/>
    </source>
</evidence>
<evidence type="ECO:0000256" key="8">
    <source>
        <dbReference type="ARBA" id="ARBA00023008"/>
    </source>
</evidence>
<evidence type="ECO:0000256" key="2">
    <source>
        <dbReference type="ARBA" id="ARBA00003215"/>
    </source>
</evidence>
<evidence type="ECO:0000313" key="13">
    <source>
        <dbReference type="Proteomes" id="UP000265419"/>
    </source>
</evidence>
<name>A0A399JBL9_9MICC</name>
<proteinExistence type="inferred from homology"/>
<evidence type="ECO:0000256" key="10">
    <source>
        <dbReference type="ARBA" id="ARBA00048968"/>
    </source>
</evidence>
<keyword evidence="5" id="KW-0479">Metal-binding</keyword>
<dbReference type="InterPro" id="IPR011324">
    <property type="entry name" value="Cytotoxic_necrot_fac-like_cat"/>
</dbReference>
<evidence type="ECO:0000256" key="11">
    <source>
        <dbReference type="ARBA" id="ARBA00049893"/>
    </source>
</evidence>
<comment type="catalytic activity">
    <reaction evidence="10">
        <text>adenosine + phosphate = alpha-D-ribose 1-phosphate + adenine</text>
        <dbReference type="Rhea" id="RHEA:27642"/>
        <dbReference type="ChEBI" id="CHEBI:16335"/>
        <dbReference type="ChEBI" id="CHEBI:16708"/>
        <dbReference type="ChEBI" id="CHEBI:43474"/>
        <dbReference type="ChEBI" id="CHEBI:57720"/>
        <dbReference type="EC" id="2.4.2.1"/>
    </reaction>
    <physiologicalReaction direction="left-to-right" evidence="10">
        <dbReference type="Rhea" id="RHEA:27643"/>
    </physiologicalReaction>
</comment>
<dbReference type="InterPro" id="IPR003730">
    <property type="entry name" value="Cu_polyphenol_OxRdtase"/>
</dbReference>
<evidence type="ECO:0000256" key="7">
    <source>
        <dbReference type="ARBA" id="ARBA00022833"/>
    </source>
</evidence>
<evidence type="ECO:0000256" key="1">
    <source>
        <dbReference type="ARBA" id="ARBA00000553"/>
    </source>
</evidence>
<protein>
    <submittedName>
        <fullName evidence="12">Laccase domain-containing protein</fullName>
    </submittedName>
</protein>
<dbReference type="GO" id="GO:0016787">
    <property type="term" value="F:hydrolase activity"/>
    <property type="evidence" value="ECO:0007669"/>
    <property type="project" value="UniProtKB-KW"/>
</dbReference>
<dbReference type="AlphaFoldDB" id="A0A399JBL9"/>